<sequence>MTTRIPAPGFPNAYLCNYDAHQIERDLSCAEIMPQGVEPELMTFNDVWMYPGFSSLYQDNGERIPGTESRYFRPNTPVRPADIERSAVANDGNSPLLVDPSALRKFYGGFLTIDRPILYFGMYTRHYGHFLTDSMSRLWANRSLPSDLMRVFLPHGSPDRAKIPFIKFINEKLNLGSLPPEITSYPVRFRKVVVPEPAFQTRYRIFDNADTPHLDVTHAVDHADEQTRPVYLSRSRLQQRLRDISDEDQVEAIFRSRGFQVIYPEMLTLSDQIKIFNTAPILAGFIGSAFHTALFSRRSYSGQMILIAGNEVLSARFLLIGAIKGFTTDYVKAGRYSSSSGKREVIPDVDAIKSYLESKF</sequence>
<evidence type="ECO:0000259" key="1">
    <source>
        <dbReference type="Pfam" id="PF04577"/>
    </source>
</evidence>
<reference evidence="2" key="2">
    <citation type="submission" date="2021-08" db="EMBL/GenBank/DDBJ databases">
        <authorList>
            <person name="Tani A."/>
            <person name="Ola A."/>
            <person name="Ogura Y."/>
            <person name="Katsura K."/>
            <person name="Hayashi T."/>
        </authorList>
    </citation>
    <scope>NUCLEOTIDE SEQUENCE</scope>
    <source>
        <strain evidence="2">DSM 14458</strain>
    </source>
</reference>
<name>A0ABQ4V1U4_9HYPH</name>
<gene>
    <name evidence="2" type="ORF">BGCPKDLD_4655</name>
</gene>
<comment type="caution">
    <text evidence="2">The sequence shown here is derived from an EMBL/GenBank/DDBJ whole genome shotgun (WGS) entry which is preliminary data.</text>
</comment>
<reference evidence="2" key="1">
    <citation type="journal article" date="2021" name="Front. Microbiol.">
        <title>Comprehensive Comparative Genomics and Phenotyping of Methylobacterium Species.</title>
        <authorList>
            <person name="Alessa O."/>
            <person name="Ogura Y."/>
            <person name="Fujitani Y."/>
            <person name="Takami H."/>
            <person name="Hayashi T."/>
            <person name="Sahin N."/>
            <person name="Tani A."/>
        </authorList>
    </citation>
    <scope>NUCLEOTIDE SEQUENCE</scope>
    <source>
        <strain evidence="2">DSM 14458</strain>
    </source>
</reference>
<dbReference type="InterPro" id="IPR049625">
    <property type="entry name" value="Glyco_transf_61_cat"/>
</dbReference>
<keyword evidence="3" id="KW-1185">Reference proteome</keyword>
<evidence type="ECO:0000313" key="2">
    <source>
        <dbReference type="EMBL" id="GJE78044.1"/>
    </source>
</evidence>
<dbReference type="Proteomes" id="UP001055093">
    <property type="component" value="Unassembled WGS sequence"/>
</dbReference>
<evidence type="ECO:0000313" key="3">
    <source>
        <dbReference type="Proteomes" id="UP001055093"/>
    </source>
</evidence>
<dbReference type="EMBL" id="BPRE01000019">
    <property type="protein sequence ID" value="GJE78044.1"/>
    <property type="molecule type" value="Genomic_DNA"/>
</dbReference>
<dbReference type="Pfam" id="PF04577">
    <property type="entry name" value="Glyco_transf_61"/>
    <property type="match status" value="1"/>
</dbReference>
<organism evidence="2 3">
    <name type="scientific">Methylorubrum suomiense</name>
    <dbReference type="NCBI Taxonomy" id="144191"/>
    <lineage>
        <taxon>Bacteria</taxon>
        <taxon>Pseudomonadati</taxon>
        <taxon>Pseudomonadota</taxon>
        <taxon>Alphaproteobacteria</taxon>
        <taxon>Hyphomicrobiales</taxon>
        <taxon>Methylobacteriaceae</taxon>
        <taxon>Methylorubrum</taxon>
    </lineage>
</organism>
<protein>
    <recommendedName>
        <fullName evidence="1">Glycosyltransferase 61 catalytic domain-containing protein</fullName>
    </recommendedName>
</protein>
<proteinExistence type="predicted"/>
<accession>A0ABQ4V1U4</accession>
<feature type="domain" description="Glycosyltransferase 61 catalytic" evidence="1">
    <location>
        <begin position="127"/>
        <end position="298"/>
    </location>
</feature>